<dbReference type="EMBL" id="CP042913">
    <property type="protein sequence ID" value="QEG37627.1"/>
    <property type="molecule type" value="Genomic_DNA"/>
</dbReference>
<dbReference type="InterPro" id="IPR036237">
    <property type="entry name" value="Xyl_isomerase-like_sf"/>
</dbReference>
<dbReference type="SUPFAM" id="SSF51658">
    <property type="entry name" value="Xylose isomerase-like"/>
    <property type="match status" value="1"/>
</dbReference>
<dbReference type="AlphaFoldDB" id="A0A5B9QF07"/>
<organism evidence="2 3">
    <name type="scientific">Bythopirellula goksoeyrii</name>
    <dbReference type="NCBI Taxonomy" id="1400387"/>
    <lineage>
        <taxon>Bacteria</taxon>
        <taxon>Pseudomonadati</taxon>
        <taxon>Planctomycetota</taxon>
        <taxon>Planctomycetia</taxon>
        <taxon>Pirellulales</taxon>
        <taxon>Lacipirellulaceae</taxon>
        <taxon>Bythopirellula</taxon>
    </lineage>
</organism>
<protein>
    <recommendedName>
        <fullName evidence="1">Xylose isomerase-like TIM barrel domain-containing protein</fullName>
    </recommendedName>
</protein>
<gene>
    <name evidence="2" type="ORF">Pr1d_49730</name>
</gene>
<dbReference type="InterPro" id="IPR013022">
    <property type="entry name" value="Xyl_isomerase-like_TIM-brl"/>
</dbReference>
<dbReference type="RefSeq" id="WP_238476580.1">
    <property type="nucleotide sequence ID" value="NZ_CP042913.1"/>
</dbReference>
<sequence>MPRKTRVTASIWTLIIGRWSFNVASWPRLPLQYPVRIVDLDAHYPSGKGVSGLIVCAAAECFPEIPQEDVLPLLVDLEFSSVELPLHEEGISWGKPSTVLAEFDKSVEVVRDTSRLAIAAFSVDPGPWGGDYYDRFNACCKLAKSQRVVPLVVPAAELGTPFNEEIERLRDLVRLASLEGCLVAMKTEIGTMTEDPDTAVVLCDNVKGLGLALDPSHYTSGPRQGRDYSKVMPYVYHVHLRDSTKSDLHVRVGQGEIDYGKLISQLEQVGYDRALSIHMPPIEGQDHRAEMRKMRLLLDSLL</sequence>
<dbReference type="PANTHER" id="PTHR12110:SF53">
    <property type="entry name" value="BLR5974 PROTEIN"/>
    <property type="match status" value="1"/>
</dbReference>
<dbReference type="Gene3D" id="3.20.20.150">
    <property type="entry name" value="Divalent-metal-dependent TIM barrel enzymes"/>
    <property type="match status" value="1"/>
</dbReference>
<dbReference type="PANTHER" id="PTHR12110">
    <property type="entry name" value="HYDROXYPYRUVATE ISOMERASE"/>
    <property type="match status" value="1"/>
</dbReference>
<reference evidence="2 3" key="1">
    <citation type="submission" date="2019-08" db="EMBL/GenBank/DDBJ databases">
        <title>Deep-cultivation of Planctomycetes and their phenomic and genomic characterization uncovers novel biology.</title>
        <authorList>
            <person name="Wiegand S."/>
            <person name="Jogler M."/>
            <person name="Boedeker C."/>
            <person name="Pinto D."/>
            <person name="Vollmers J."/>
            <person name="Rivas-Marin E."/>
            <person name="Kohn T."/>
            <person name="Peeters S.H."/>
            <person name="Heuer A."/>
            <person name="Rast P."/>
            <person name="Oberbeckmann S."/>
            <person name="Bunk B."/>
            <person name="Jeske O."/>
            <person name="Meyerdierks A."/>
            <person name="Storesund J.E."/>
            <person name="Kallscheuer N."/>
            <person name="Luecker S."/>
            <person name="Lage O.M."/>
            <person name="Pohl T."/>
            <person name="Merkel B.J."/>
            <person name="Hornburger P."/>
            <person name="Mueller R.-W."/>
            <person name="Bruemmer F."/>
            <person name="Labrenz M."/>
            <person name="Spormann A.M."/>
            <person name="Op den Camp H."/>
            <person name="Overmann J."/>
            <person name="Amann R."/>
            <person name="Jetten M.S.M."/>
            <person name="Mascher T."/>
            <person name="Medema M.H."/>
            <person name="Devos D.P."/>
            <person name="Kaster A.-K."/>
            <person name="Ovreas L."/>
            <person name="Rohde M."/>
            <person name="Galperin M.Y."/>
            <person name="Jogler C."/>
        </authorList>
    </citation>
    <scope>NUCLEOTIDE SEQUENCE [LARGE SCALE GENOMIC DNA]</scope>
    <source>
        <strain evidence="2 3">Pr1d</strain>
    </source>
</reference>
<dbReference type="InterPro" id="IPR050312">
    <property type="entry name" value="IolE/XylAMocC-like"/>
</dbReference>
<dbReference type="Proteomes" id="UP000323917">
    <property type="component" value="Chromosome"/>
</dbReference>
<evidence type="ECO:0000259" key="1">
    <source>
        <dbReference type="Pfam" id="PF01261"/>
    </source>
</evidence>
<evidence type="ECO:0000313" key="2">
    <source>
        <dbReference type="EMBL" id="QEG37627.1"/>
    </source>
</evidence>
<dbReference type="KEGG" id="bgok:Pr1d_49730"/>
<dbReference type="Pfam" id="PF01261">
    <property type="entry name" value="AP_endonuc_2"/>
    <property type="match status" value="1"/>
</dbReference>
<proteinExistence type="predicted"/>
<evidence type="ECO:0000313" key="3">
    <source>
        <dbReference type="Proteomes" id="UP000323917"/>
    </source>
</evidence>
<name>A0A5B9QF07_9BACT</name>
<keyword evidence="3" id="KW-1185">Reference proteome</keyword>
<accession>A0A5B9QF07</accession>
<feature type="domain" description="Xylose isomerase-like TIM barrel" evidence="1">
    <location>
        <begin position="132"/>
        <end position="291"/>
    </location>
</feature>